<dbReference type="EMBL" id="BSRX01000032">
    <property type="protein sequence ID" value="GLW56910.1"/>
    <property type="molecule type" value="Genomic_DNA"/>
</dbReference>
<sequence length="98" mass="10755">MLPPQLQTDPAWSPPEQDVRPAYQPVEVRLDDSDGPDGSGDSGGSGGTDGWALGRINAWWHSPEGTPWCRLRLLGSTAAPVWRRYDPERILLLPTHGI</sequence>
<feature type="region of interest" description="Disordered" evidence="1">
    <location>
        <begin position="1"/>
        <end position="50"/>
    </location>
</feature>
<dbReference type="OrthoDB" id="3871583at2"/>
<evidence type="ECO:0000313" key="2">
    <source>
        <dbReference type="EMBL" id="GLW56910.1"/>
    </source>
</evidence>
<reference evidence="2" key="1">
    <citation type="submission" date="2023-02" db="EMBL/GenBank/DDBJ databases">
        <title>Kitasatospora phosalacinea NBRC 14362.</title>
        <authorList>
            <person name="Ichikawa N."/>
            <person name="Sato H."/>
            <person name="Tonouchi N."/>
        </authorList>
    </citation>
    <scope>NUCLEOTIDE SEQUENCE</scope>
    <source>
        <strain evidence="2">NBRC 14362</strain>
    </source>
</reference>
<feature type="compositionally biased region" description="Polar residues" evidence="1">
    <location>
        <begin position="1"/>
        <end position="10"/>
    </location>
</feature>
<proteinExistence type="predicted"/>
<evidence type="ECO:0000313" key="3">
    <source>
        <dbReference type="Proteomes" id="UP001165143"/>
    </source>
</evidence>
<organism evidence="2 3">
    <name type="scientific">Kitasatospora phosalacinea</name>
    <dbReference type="NCBI Taxonomy" id="2065"/>
    <lineage>
        <taxon>Bacteria</taxon>
        <taxon>Bacillati</taxon>
        <taxon>Actinomycetota</taxon>
        <taxon>Actinomycetes</taxon>
        <taxon>Kitasatosporales</taxon>
        <taxon>Streptomycetaceae</taxon>
        <taxon>Kitasatospora</taxon>
    </lineage>
</organism>
<accession>A0A9W6URU4</accession>
<dbReference type="Proteomes" id="UP001165143">
    <property type="component" value="Unassembled WGS sequence"/>
</dbReference>
<evidence type="ECO:0000256" key="1">
    <source>
        <dbReference type="SAM" id="MobiDB-lite"/>
    </source>
</evidence>
<feature type="compositionally biased region" description="Gly residues" evidence="1">
    <location>
        <begin position="37"/>
        <end position="49"/>
    </location>
</feature>
<gene>
    <name evidence="2" type="ORF">Kpho01_49210</name>
</gene>
<comment type="caution">
    <text evidence="2">The sequence shown here is derived from an EMBL/GenBank/DDBJ whole genome shotgun (WGS) entry which is preliminary data.</text>
</comment>
<protein>
    <submittedName>
        <fullName evidence="2">Uncharacterized protein</fullName>
    </submittedName>
</protein>
<dbReference type="RefSeq" id="WP_033251075.1">
    <property type="nucleotide sequence ID" value="NZ_BSRX01000032.1"/>
</dbReference>
<dbReference type="AlphaFoldDB" id="A0A9W6URU4"/>
<name>A0A9W6URU4_9ACTN</name>